<dbReference type="EMBL" id="JADWDJ010000021">
    <property type="protein sequence ID" value="KAG5263531.1"/>
    <property type="molecule type" value="Genomic_DNA"/>
</dbReference>
<sequence length="83" mass="8481">MVTPLASATSTTSCDRHQARAARPTSPPDQDGVQRHTFPERASTGRGLQKSGSPMGAGPTGAAGTPQARGSPNALGLVRMKQV</sequence>
<evidence type="ECO:0000313" key="3">
    <source>
        <dbReference type="Proteomes" id="UP000823561"/>
    </source>
</evidence>
<reference evidence="2" key="1">
    <citation type="submission" date="2020-10" db="EMBL/GenBank/DDBJ databases">
        <title>Chromosome-scale genome assembly of the Allis shad, Alosa alosa.</title>
        <authorList>
            <person name="Margot Z."/>
            <person name="Christophe K."/>
            <person name="Cabau C."/>
            <person name="Louis A."/>
            <person name="Berthelot C."/>
            <person name="Parey E."/>
            <person name="Roest Crollius H."/>
            <person name="Montfort J."/>
            <person name="Robinson-Rechavi M."/>
            <person name="Bucao C."/>
            <person name="Bouchez O."/>
            <person name="Gislard M."/>
            <person name="Lluch J."/>
            <person name="Milhes M."/>
            <person name="Lampietro C."/>
            <person name="Lopez Roques C."/>
            <person name="Donnadieu C."/>
            <person name="Braasch I."/>
            <person name="Desvignes T."/>
            <person name="Postlethwait J."/>
            <person name="Bobe J."/>
            <person name="Guiguen Y."/>
        </authorList>
    </citation>
    <scope>NUCLEOTIDE SEQUENCE</scope>
    <source>
        <strain evidence="2">M-15738</strain>
        <tissue evidence="2">Blood</tissue>
    </source>
</reference>
<feature type="compositionally biased region" description="Low complexity" evidence="1">
    <location>
        <begin position="51"/>
        <end position="66"/>
    </location>
</feature>
<name>A0AAV6FT21_9TELE</name>
<gene>
    <name evidence="2" type="ORF">AALO_G00265830</name>
</gene>
<proteinExistence type="predicted"/>
<feature type="region of interest" description="Disordered" evidence="1">
    <location>
        <begin position="1"/>
        <end position="83"/>
    </location>
</feature>
<evidence type="ECO:0000256" key="1">
    <source>
        <dbReference type="SAM" id="MobiDB-lite"/>
    </source>
</evidence>
<comment type="caution">
    <text evidence="2">The sequence shown here is derived from an EMBL/GenBank/DDBJ whole genome shotgun (WGS) entry which is preliminary data.</text>
</comment>
<accession>A0AAV6FT21</accession>
<organism evidence="2 3">
    <name type="scientific">Alosa alosa</name>
    <name type="common">allis shad</name>
    <dbReference type="NCBI Taxonomy" id="278164"/>
    <lineage>
        <taxon>Eukaryota</taxon>
        <taxon>Metazoa</taxon>
        <taxon>Chordata</taxon>
        <taxon>Craniata</taxon>
        <taxon>Vertebrata</taxon>
        <taxon>Euteleostomi</taxon>
        <taxon>Actinopterygii</taxon>
        <taxon>Neopterygii</taxon>
        <taxon>Teleostei</taxon>
        <taxon>Clupei</taxon>
        <taxon>Clupeiformes</taxon>
        <taxon>Clupeoidei</taxon>
        <taxon>Clupeidae</taxon>
        <taxon>Alosa</taxon>
    </lineage>
</organism>
<dbReference type="AlphaFoldDB" id="A0AAV6FT21"/>
<protein>
    <submittedName>
        <fullName evidence="2">Uncharacterized protein</fullName>
    </submittedName>
</protein>
<evidence type="ECO:0000313" key="2">
    <source>
        <dbReference type="EMBL" id="KAG5263531.1"/>
    </source>
</evidence>
<dbReference type="Proteomes" id="UP000823561">
    <property type="component" value="Chromosome 21"/>
</dbReference>
<keyword evidence="3" id="KW-1185">Reference proteome</keyword>
<feature type="compositionally biased region" description="Polar residues" evidence="1">
    <location>
        <begin position="1"/>
        <end position="13"/>
    </location>
</feature>